<dbReference type="Gene3D" id="1.20.1250.20">
    <property type="entry name" value="MFS general substrate transporter like domains"/>
    <property type="match status" value="2"/>
</dbReference>
<feature type="transmembrane region" description="Helical" evidence="6">
    <location>
        <begin position="309"/>
        <end position="326"/>
    </location>
</feature>
<evidence type="ECO:0000256" key="2">
    <source>
        <dbReference type="ARBA" id="ARBA00022475"/>
    </source>
</evidence>
<protein>
    <submittedName>
        <fullName evidence="7">MFS transporter</fullName>
    </submittedName>
</protein>
<evidence type="ECO:0000256" key="5">
    <source>
        <dbReference type="ARBA" id="ARBA00023136"/>
    </source>
</evidence>
<dbReference type="GO" id="GO:0022857">
    <property type="term" value="F:transmembrane transporter activity"/>
    <property type="evidence" value="ECO:0007669"/>
    <property type="project" value="InterPro"/>
</dbReference>
<feature type="transmembrane region" description="Helical" evidence="6">
    <location>
        <begin position="12"/>
        <end position="33"/>
    </location>
</feature>
<keyword evidence="3 6" id="KW-0812">Transmembrane</keyword>
<keyword evidence="8" id="KW-1185">Reference proteome</keyword>
<dbReference type="AlphaFoldDB" id="A0A930XWX1"/>
<evidence type="ECO:0000256" key="4">
    <source>
        <dbReference type="ARBA" id="ARBA00022989"/>
    </source>
</evidence>
<evidence type="ECO:0000256" key="1">
    <source>
        <dbReference type="ARBA" id="ARBA00004429"/>
    </source>
</evidence>
<organism evidence="7 8">
    <name type="scientific">Flavobacterium soyangense</name>
    <dbReference type="NCBI Taxonomy" id="2023265"/>
    <lineage>
        <taxon>Bacteria</taxon>
        <taxon>Pseudomonadati</taxon>
        <taxon>Bacteroidota</taxon>
        <taxon>Flavobacteriia</taxon>
        <taxon>Flavobacteriales</taxon>
        <taxon>Flavobacteriaceae</taxon>
        <taxon>Flavobacterium</taxon>
    </lineage>
</organism>
<proteinExistence type="predicted"/>
<feature type="transmembrane region" description="Helical" evidence="6">
    <location>
        <begin position="53"/>
        <end position="74"/>
    </location>
</feature>
<feature type="transmembrane region" description="Helical" evidence="6">
    <location>
        <begin position="110"/>
        <end position="127"/>
    </location>
</feature>
<feature type="transmembrane region" description="Helical" evidence="6">
    <location>
        <begin position="406"/>
        <end position="423"/>
    </location>
</feature>
<comment type="subcellular location">
    <subcellularLocation>
        <location evidence="1">Cell inner membrane</location>
        <topology evidence="1">Multi-pass membrane protein</topology>
    </subcellularLocation>
</comment>
<feature type="transmembrane region" description="Helical" evidence="6">
    <location>
        <begin position="430"/>
        <end position="456"/>
    </location>
</feature>
<feature type="transmembrane region" description="Helical" evidence="6">
    <location>
        <begin position="233"/>
        <end position="250"/>
    </location>
</feature>
<accession>A0A930XWX1</accession>
<evidence type="ECO:0000256" key="6">
    <source>
        <dbReference type="SAM" id="Phobius"/>
    </source>
</evidence>
<feature type="transmembrane region" description="Helical" evidence="6">
    <location>
        <begin position="517"/>
        <end position="535"/>
    </location>
</feature>
<feature type="transmembrane region" description="Helical" evidence="6">
    <location>
        <begin position="270"/>
        <end position="289"/>
    </location>
</feature>
<feature type="transmembrane region" description="Helical" evidence="6">
    <location>
        <begin position="487"/>
        <end position="505"/>
    </location>
</feature>
<feature type="transmembrane region" description="Helical" evidence="6">
    <location>
        <begin position="346"/>
        <end position="367"/>
    </location>
</feature>
<feature type="transmembrane region" description="Helical" evidence="6">
    <location>
        <begin position="86"/>
        <end position="104"/>
    </location>
</feature>
<evidence type="ECO:0000313" key="7">
    <source>
        <dbReference type="EMBL" id="MBF2709846.1"/>
    </source>
</evidence>
<feature type="transmembrane region" description="Helical" evidence="6">
    <location>
        <begin position="462"/>
        <end position="480"/>
    </location>
</feature>
<dbReference type="InterPro" id="IPR011701">
    <property type="entry name" value="MFS"/>
</dbReference>
<dbReference type="PANTHER" id="PTHR43702">
    <property type="entry name" value="L-FUCOSE-PROTON SYMPORTER"/>
    <property type="match status" value="1"/>
</dbReference>
<gene>
    <name evidence="7" type="ORF">IR213_14805</name>
</gene>
<feature type="transmembrane region" description="Helical" evidence="6">
    <location>
        <begin position="194"/>
        <end position="212"/>
    </location>
</feature>
<keyword evidence="5 6" id="KW-0472">Membrane</keyword>
<dbReference type="PANTHER" id="PTHR43702:SF3">
    <property type="entry name" value="PROTEIN TSGA"/>
    <property type="match status" value="1"/>
</dbReference>
<evidence type="ECO:0000313" key="8">
    <source>
        <dbReference type="Proteomes" id="UP000646211"/>
    </source>
</evidence>
<dbReference type="SUPFAM" id="SSF103473">
    <property type="entry name" value="MFS general substrate transporter"/>
    <property type="match status" value="2"/>
</dbReference>
<comment type="caution">
    <text evidence="7">The sequence shown here is derived from an EMBL/GenBank/DDBJ whole genome shotgun (WGS) entry which is preliminary data.</text>
</comment>
<feature type="transmembrane region" description="Helical" evidence="6">
    <location>
        <begin position="148"/>
        <end position="174"/>
    </location>
</feature>
<dbReference type="InterPro" id="IPR036259">
    <property type="entry name" value="MFS_trans_sf"/>
</dbReference>
<evidence type="ECO:0000256" key="3">
    <source>
        <dbReference type="ARBA" id="ARBA00022692"/>
    </source>
</evidence>
<dbReference type="Pfam" id="PF07690">
    <property type="entry name" value="MFS_1"/>
    <property type="match status" value="1"/>
</dbReference>
<reference evidence="7" key="1">
    <citation type="submission" date="2020-11" db="EMBL/GenBank/DDBJ databases">
        <title>Genome of Flavobacterium soyangense.</title>
        <authorList>
            <person name="Liu Q."/>
            <person name="Xin Y.-H."/>
        </authorList>
    </citation>
    <scope>NUCLEOTIDE SEQUENCE</scope>
    <source>
        <strain evidence="7">CGMCC 1.13493</strain>
    </source>
</reference>
<feature type="transmembrane region" description="Helical" evidence="6">
    <location>
        <begin position="379"/>
        <end position="400"/>
    </location>
</feature>
<keyword evidence="4 6" id="KW-1133">Transmembrane helix</keyword>
<dbReference type="RefSeq" id="WP_194313078.1">
    <property type="nucleotide sequence ID" value="NZ_JADHEC010000047.1"/>
</dbReference>
<keyword evidence="2" id="KW-1003">Cell membrane</keyword>
<dbReference type="InterPro" id="IPR050375">
    <property type="entry name" value="MFS_TsgA-like"/>
</dbReference>
<name>A0A930XWX1_9FLAO</name>
<dbReference type="Proteomes" id="UP000646211">
    <property type="component" value="Unassembled WGS sequence"/>
</dbReference>
<dbReference type="EMBL" id="JADHEC010000047">
    <property type="protein sequence ID" value="MBF2709846.1"/>
    <property type="molecule type" value="Genomic_DNA"/>
</dbReference>
<dbReference type="GO" id="GO:0005886">
    <property type="term" value="C:plasma membrane"/>
    <property type="evidence" value="ECO:0007669"/>
    <property type="project" value="UniProtKB-SubCell"/>
</dbReference>
<sequence>MNSEQTKSNNSALYTLITVFFFWGFIGASNGVFIPFCKAKFGLDQFQSQLIDFAFYGAYYIGALFLFILSSSLKKDILNDWGFKKGIINGLLISTIGAIFMIFAVTQGSYALILAALFVVALGFSLQQTSAQPFAASLGEPHSASSRLNLAGGINSLGTTIGPIVVSFALFGVVTGVDITEFAKKPESLDSMRILYLCVGGLFLLAAALFYFSKKLPAGKSDSTFESANKAQTTLIVITVILIAIFGYIFSRYEDPNFIEQFITNKGKDYLGLGLSFSTLVVVVFGLLFANKSAQKNSEGWGAMRYPQLVLGMLALFTYVGVEVTIGSNLGELLKTADFGKITGAALAPFMSMYWGSLMIGRWAGAISVFNPSSQLKKILLIAVPYLAFGVVLAANAISGQDVTPLYAYAFVIVFQIAGFFLGKDHPSRTLLIFGIMGMAAMLIGLFTTGIIATFAFLSGGLFLSIMWPSIFSLAIAGLGKYTSQGSAFLVMMILGGGIIPPLQGKLSDIIGIHNSYFVPVLCFGFIAFYGWYVFEILKKQGIANEIEIGGGH</sequence>